<evidence type="ECO:0000313" key="3">
    <source>
        <dbReference type="EMBL" id="KAK0746909.1"/>
    </source>
</evidence>
<feature type="transmembrane region" description="Helical" evidence="2">
    <location>
        <begin position="89"/>
        <end position="108"/>
    </location>
</feature>
<reference evidence="3" key="1">
    <citation type="submission" date="2023-06" db="EMBL/GenBank/DDBJ databases">
        <title>Genome-scale phylogeny and comparative genomics of the fungal order Sordariales.</title>
        <authorList>
            <consortium name="Lawrence Berkeley National Laboratory"/>
            <person name="Hensen N."/>
            <person name="Bonometti L."/>
            <person name="Westerberg I."/>
            <person name="Brannstrom I.O."/>
            <person name="Guillou S."/>
            <person name="Cros-Aarteil S."/>
            <person name="Calhoun S."/>
            <person name="Haridas S."/>
            <person name="Kuo A."/>
            <person name="Mondo S."/>
            <person name="Pangilinan J."/>
            <person name="Riley R."/>
            <person name="LaButti K."/>
            <person name="Andreopoulos B."/>
            <person name="Lipzen A."/>
            <person name="Chen C."/>
            <person name="Yanf M."/>
            <person name="Daum C."/>
            <person name="Ng V."/>
            <person name="Clum A."/>
            <person name="Steindorff A."/>
            <person name="Ohm R."/>
            <person name="Martin F."/>
            <person name="Silar P."/>
            <person name="Natvig D."/>
            <person name="Lalanne C."/>
            <person name="Gautier V."/>
            <person name="Ament-velasquez S.L."/>
            <person name="Kruys A."/>
            <person name="Hutchinson M.I."/>
            <person name="Powell A.J."/>
            <person name="Barry K."/>
            <person name="Miller A.N."/>
            <person name="Grigoriev I.V."/>
            <person name="Debuchy R."/>
            <person name="Gladieux P."/>
            <person name="Thoren M.H."/>
            <person name="Johannesson H."/>
        </authorList>
    </citation>
    <scope>NUCLEOTIDE SEQUENCE</scope>
    <source>
        <strain evidence="3">SMH3187-1</strain>
    </source>
</reference>
<proteinExistence type="predicted"/>
<feature type="non-terminal residue" evidence="3">
    <location>
        <position position="144"/>
    </location>
</feature>
<evidence type="ECO:0000256" key="2">
    <source>
        <dbReference type="SAM" id="Phobius"/>
    </source>
</evidence>
<feature type="transmembrane region" description="Helical" evidence="2">
    <location>
        <begin position="120"/>
        <end position="137"/>
    </location>
</feature>
<accession>A0AA40K5P5</accession>
<dbReference type="Proteomes" id="UP001172155">
    <property type="component" value="Unassembled WGS sequence"/>
</dbReference>
<keyword evidence="2" id="KW-1133">Transmembrane helix</keyword>
<protein>
    <submittedName>
        <fullName evidence="3">Uncharacterized protein</fullName>
    </submittedName>
</protein>
<dbReference type="AlphaFoldDB" id="A0AA40K5P5"/>
<keyword evidence="2" id="KW-0472">Membrane</keyword>
<evidence type="ECO:0000256" key="1">
    <source>
        <dbReference type="SAM" id="MobiDB-lite"/>
    </source>
</evidence>
<feature type="region of interest" description="Disordered" evidence="1">
    <location>
        <begin position="1"/>
        <end position="24"/>
    </location>
</feature>
<keyword evidence="2" id="KW-0812">Transmembrane</keyword>
<sequence length="144" mass="15827">MQPSSVASTHHVPSITGQTTRAPKWRPHGRRILLRHLGPTTVETGNVSPLHFTTTTGSNFTNHQSSAQMGRGKSGPITYSTDGVFGTSAVFEGLAALAILITAFFALIRIRINRDAARKCFYWLYGVMAVLITYNFPPFPLHRS</sequence>
<organism evidence="3 4">
    <name type="scientific">Schizothecium vesticola</name>
    <dbReference type="NCBI Taxonomy" id="314040"/>
    <lineage>
        <taxon>Eukaryota</taxon>
        <taxon>Fungi</taxon>
        <taxon>Dikarya</taxon>
        <taxon>Ascomycota</taxon>
        <taxon>Pezizomycotina</taxon>
        <taxon>Sordariomycetes</taxon>
        <taxon>Sordariomycetidae</taxon>
        <taxon>Sordariales</taxon>
        <taxon>Schizotheciaceae</taxon>
        <taxon>Schizothecium</taxon>
    </lineage>
</organism>
<keyword evidence="4" id="KW-1185">Reference proteome</keyword>
<gene>
    <name evidence="3" type="ORF">B0T18DRAFT_412764</name>
</gene>
<dbReference type="EMBL" id="JAUKUD010000004">
    <property type="protein sequence ID" value="KAK0746909.1"/>
    <property type="molecule type" value="Genomic_DNA"/>
</dbReference>
<evidence type="ECO:0000313" key="4">
    <source>
        <dbReference type="Proteomes" id="UP001172155"/>
    </source>
</evidence>
<name>A0AA40K5P5_9PEZI</name>
<comment type="caution">
    <text evidence="3">The sequence shown here is derived from an EMBL/GenBank/DDBJ whole genome shotgun (WGS) entry which is preliminary data.</text>
</comment>